<dbReference type="GO" id="GO:0016180">
    <property type="term" value="P:snRNA processing"/>
    <property type="evidence" value="ECO:0007669"/>
    <property type="project" value="TreeGrafter"/>
</dbReference>
<dbReference type="EMBL" id="CP144692">
    <property type="protein sequence ID" value="WVY98245.1"/>
    <property type="molecule type" value="Genomic_DNA"/>
</dbReference>
<sequence>MTYPTKSLAPLMLEDYRKVMVDRRGEEELFSSDQIVECMKKVTAVDLRQTVQVDEDLQIRAYYAGHVIGAAMFYAKVGDAEMVYTGDYNMTPDRHLGAAQIDRLRLDLLITESTYATTIRDSRYAREREFLKAWRLNITHLGAPSRGMDSSISKLQLKLLSPSIHRPFPELCILLEDYWERMNLQVPIYFSAVQKFERSMINAPGPCVLFATPGMISGGFSLEVFKQWAVSENNLVTLPGYCVAGTIGHKLMSDKRAKVDLDANTRIDVRCQVHQLAFSPHTDSKGIMDLVNFLAPKHVILVHGEKHKMASLKEKIHSEFGIQCYDPANNETICISSTHSVKAEASDTFIRSCLSPNFTFQKCSSADACNSTTIGKSLMPMVQVEDERVSEGVFVVEKGKKPKIVHKDELLLMLEEQKHDTMSGTF</sequence>
<dbReference type="Pfam" id="PF07521">
    <property type="entry name" value="RMMBL"/>
    <property type="match status" value="1"/>
</dbReference>
<keyword evidence="1" id="KW-0378">Hydrolase</keyword>
<dbReference type="SMART" id="SM01027">
    <property type="entry name" value="Beta-Casp"/>
    <property type="match status" value="1"/>
</dbReference>
<dbReference type="Pfam" id="PF16661">
    <property type="entry name" value="Lactamase_B_6"/>
    <property type="match status" value="1"/>
</dbReference>
<dbReference type="Gene3D" id="3.40.50.10890">
    <property type="match status" value="1"/>
</dbReference>
<reference evidence="3 4" key="1">
    <citation type="journal article" date="2023" name="Life. Sci Alliance">
        <title>Evolutionary insights into 3D genome organization and epigenetic landscape of Vigna mungo.</title>
        <authorList>
            <person name="Junaid A."/>
            <person name="Singh B."/>
            <person name="Bhatia S."/>
        </authorList>
    </citation>
    <scope>NUCLEOTIDE SEQUENCE [LARGE SCALE GENOMIC DNA]</scope>
    <source>
        <strain evidence="3">Urdbean</strain>
    </source>
</reference>
<dbReference type="InterPro" id="IPR001279">
    <property type="entry name" value="Metallo-B-lactamas"/>
</dbReference>
<protein>
    <recommendedName>
        <fullName evidence="2">Beta-Casp domain-containing protein</fullName>
    </recommendedName>
</protein>
<dbReference type="GO" id="GO:0005634">
    <property type="term" value="C:nucleus"/>
    <property type="evidence" value="ECO:0007669"/>
    <property type="project" value="TreeGrafter"/>
</dbReference>
<dbReference type="InterPro" id="IPR050698">
    <property type="entry name" value="MBL"/>
</dbReference>
<evidence type="ECO:0000259" key="2">
    <source>
        <dbReference type="SMART" id="SM01027"/>
    </source>
</evidence>
<dbReference type="Pfam" id="PF10996">
    <property type="entry name" value="Beta-Casp"/>
    <property type="match status" value="1"/>
</dbReference>
<dbReference type="GO" id="GO:0004521">
    <property type="term" value="F:RNA endonuclease activity"/>
    <property type="evidence" value="ECO:0007669"/>
    <property type="project" value="TreeGrafter"/>
</dbReference>
<proteinExistence type="predicted"/>
<gene>
    <name evidence="3" type="ORF">V8G54_030396</name>
</gene>
<name>A0AAQ3RNM0_VIGMU</name>
<evidence type="ECO:0000313" key="3">
    <source>
        <dbReference type="EMBL" id="WVY98245.1"/>
    </source>
</evidence>
<feature type="domain" description="Beta-Casp" evidence="2">
    <location>
        <begin position="168"/>
        <end position="251"/>
    </location>
</feature>
<keyword evidence="4" id="KW-1185">Reference proteome</keyword>
<dbReference type="InterPro" id="IPR011108">
    <property type="entry name" value="RMMBL"/>
</dbReference>
<dbReference type="SUPFAM" id="SSF56281">
    <property type="entry name" value="Metallo-hydrolase/oxidoreductase"/>
    <property type="match status" value="1"/>
</dbReference>
<dbReference type="AlphaFoldDB" id="A0AAQ3RNM0"/>
<dbReference type="GO" id="GO:0016787">
    <property type="term" value="F:hydrolase activity"/>
    <property type="evidence" value="ECO:0007669"/>
    <property type="project" value="UniProtKB-KW"/>
</dbReference>
<dbReference type="Gene3D" id="3.60.15.10">
    <property type="entry name" value="Ribonuclease Z/Hydroxyacylglutathione hydrolase-like"/>
    <property type="match status" value="1"/>
</dbReference>
<organism evidence="3 4">
    <name type="scientific">Vigna mungo</name>
    <name type="common">Black gram</name>
    <name type="synonym">Phaseolus mungo</name>
    <dbReference type="NCBI Taxonomy" id="3915"/>
    <lineage>
        <taxon>Eukaryota</taxon>
        <taxon>Viridiplantae</taxon>
        <taxon>Streptophyta</taxon>
        <taxon>Embryophyta</taxon>
        <taxon>Tracheophyta</taxon>
        <taxon>Spermatophyta</taxon>
        <taxon>Magnoliopsida</taxon>
        <taxon>eudicotyledons</taxon>
        <taxon>Gunneridae</taxon>
        <taxon>Pentapetalae</taxon>
        <taxon>rosids</taxon>
        <taxon>fabids</taxon>
        <taxon>Fabales</taxon>
        <taxon>Fabaceae</taxon>
        <taxon>Papilionoideae</taxon>
        <taxon>50 kb inversion clade</taxon>
        <taxon>NPAAA clade</taxon>
        <taxon>indigoferoid/millettioid clade</taxon>
        <taxon>Phaseoleae</taxon>
        <taxon>Vigna</taxon>
    </lineage>
</organism>
<dbReference type="PANTHER" id="PTHR11203">
    <property type="entry name" value="CLEAVAGE AND POLYADENYLATION SPECIFICITY FACTOR FAMILY MEMBER"/>
    <property type="match status" value="1"/>
</dbReference>
<dbReference type="Proteomes" id="UP001374535">
    <property type="component" value="Chromosome 9"/>
</dbReference>
<dbReference type="InterPro" id="IPR022712">
    <property type="entry name" value="Beta_Casp"/>
</dbReference>
<evidence type="ECO:0000313" key="4">
    <source>
        <dbReference type="Proteomes" id="UP001374535"/>
    </source>
</evidence>
<dbReference type="PANTHER" id="PTHR11203:SF37">
    <property type="entry name" value="INTEGRATOR COMPLEX SUBUNIT 11"/>
    <property type="match status" value="1"/>
</dbReference>
<accession>A0AAQ3RNM0</accession>
<dbReference type="InterPro" id="IPR036866">
    <property type="entry name" value="RibonucZ/Hydroxyglut_hydro"/>
</dbReference>
<evidence type="ECO:0000256" key="1">
    <source>
        <dbReference type="ARBA" id="ARBA00022801"/>
    </source>
</evidence>